<dbReference type="AlphaFoldDB" id="A0AAN8T7F8"/>
<reference evidence="1 2" key="1">
    <citation type="submission" date="2024-02" db="EMBL/GenBank/DDBJ databases">
        <title>de novo genome assembly of Solanum bulbocastanum strain 11H21.</title>
        <authorList>
            <person name="Hosaka A.J."/>
        </authorList>
    </citation>
    <scope>NUCLEOTIDE SEQUENCE [LARGE SCALE GENOMIC DNA]</scope>
    <source>
        <tissue evidence="1">Young leaves</tissue>
    </source>
</reference>
<sequence length="81" mass="9035">MTTNLPHTEVKTTGREVAHGSCLNDMASKTCLHMPKEHSRGLPKIMFKIGRGDGCEHWGSSWLKVSCLSSFYGNFMSPHEL</sequence>
<proteinExistence type="predicted"/>
<protein>
    <submittedName>
        <fullName evidence="1">Uncharacterized protein</fullName>
    </submittedName>
</protein>
<name>A0AAN8T7F8_SOLBU</name>
<evidence type="ECO:0000313" key="2">
    <source>
        <dbReference type="Proteomes" id="UP001371456"/>
    </source>
</evidence>
<comment type="caution">
    <text evidence="1">The sequence shown here is derived from an EMBL/GenBank/DDBJ whole genome shotgun (WGS) entry which is preliminary data.</text>
</comment>
<organism evidence="1 2">
    <name type="scientific">Solanum bulbocastanum</name>
    <name type="common">Wild potato</name>
    <dbReference type="NCBI Taxonomy" id="147425"/>
    <lineage>
        <taxon>Eukaryota</taxon>
        <taxon>Viridiplantae</taxon>
        <taxon>Streptophyta</taxon>
        <taxon>Embryophyta</taxon>
        <taxon>Tracheophyta</taxon>
        <taxon>Spermatophyta</taxon>
        <taxon>Magnoliopsida</taxon>
        <taxon>eudicotyledons</taxon>
        <taxon>Gunneridae</taxon>
        <taxon>Pentapetalae</taxon>
        <taxon>asterids</taxon>
        <taxon>lamiids</taxon>
        <taxon>Solanales</taxon>
        <taxon>Solanaceae</taxon>
        <taxon>Solanoideae</taxon>
        <taxon>Solaneae</taxon>
        <taxon>Solanum</taxon>
    </lineage>
</organism>
<dbReference type="Proteomes" id="UP001371456">
    <property type="component" value="Unassembled WGS sequence"/>
</dbReference>
<dbReference type="EMBL" id="JBANQN010000009">
    <property type="protein sequence ID" value="KAK6779942.1"/>
    <property type="molecule type" value="Genomic_DNA"/>
</dbReference>
<gene>
    <name evidence="1" type="ORF">RDI58_022126</name>
</gene>
<keyword evidence="2" id="KW-1185">Reference proteome</keyword>
<accession>A0AAN8T7F8</accession>
<evidence type="ECO:0000313" key="1">
    <source>
        <dbReference type="EMBL" id="KAK6779942.1"/>
    </source>
</evidence>